<dbReference type="GO" id="GO:0016987">
    <property type="term" value="F:sigma factor activity"/>
    <property type="evidence" value="ECO:0007669"/>
    <property type="project" value="UniProtKB-KW"/>
</dbReference>
<name>A0A382GA35_9ZZZZ</name>
<accession>A0A382GA35</accession>
<keyword evidence="3" id="KW-0808">Transferase</keyword>
<evidence type="ECO:0000256" key="7">
    <source>
        <dbReference type="ARBA" id="ARBA00023125"/>
    </source>
</evidence>
<dbReference type="PANTHER" id="PTHR32248">
    <property type="entry name" value="RNA POLYMERASE SIGMA-54 FACTOR"/>
    <property type="match status" value="1"/>
</dbReference>
<dbReference type="Pfam" id="PF04963">
    <property type="entry name" value="Sigma54_CBD"/>
    <property type="match status" value="1"/>
</dbReference>
<dbReference type="GO" id="GO:0000428">
    <property type="term" value="C:DNA-directed RNA polymerase complex"/>
    <property type="evidence" value="ECO:0007669"/>
    <property type="project" value="UniProtKB-KW"/>
</dbReference>
<dbReference type="Pfam" id="PF04552">
    <property type="entry name" value="Sigma54_DBD"/>
    <property type="match status" value="1"/>
</dbReference>
<gene>
    <name evidence="12" type="ORF">METZ01_LOCUS224566</name>
</gene>
<evidence type="ECO:0000259" key="11">
    <source>
        <dbReference type="Pfam" id="PF04963"/>
    </source>
</evidence>
<evidence type="ECO:0000256" key="1">
    <source>
        <dbReference type="ARBA" id="ARBA00008798"/>
    </source>
</evidence>
<keyword evidence="7" id="KW-0238">DNA-binding</keyword>
<dbReference type="Gene3D" id="1.10.10.1330">
    <property type="entry name" value="RNA polymerase sigma-54 factor, core-binding domain"/>
    <property type="match status" value="1"/>
</dbReference>
<dbReference type="AlphaFoldDB" id="A0A382GA35"/>
<dbReference type="EMBL" id="UINC01054244">
    <property type="protein sequence ID" value="SVB71712.1"/>
    <property type="molecule type" value="Genomic_DNA"/>
</dbReference>
<evidence type="ECO:0000256" key="9">
    <source>
        <dbReference type="SAM" id="MobiDB-lite"/>
    </source>
</evidence>
<comment type="similarity">
    <text evidence="1">Belongs to the sigma-54 factor family.</text>
</comment>
<dbReference type="GO" id="GO:0006352">
    <property type="term" value="P:DNA-templated transcription initiation"/>
    <property type="evidence" value="ECO:0007669"/>
    <property type="project" value="InterPro"/>
</dbReference>
<evidence type="ECO:0000256" key="2">
    <source>
        <dbReference type="ARBA" id="ARBA00022478"/>
    </source>
</evidence>
<evidence type="ECO:0000256" key="6">
    <source>
        <dbReference type="ARBA" id="ARBA00023082"/>
    </source>
</evidence>
<dbReference type="GO" id="GO:0016779">
    <property type="term" value="F:nucleotidyltransferase activity"/>
    <property type="evidence" value="ECO:0007669"/>
    <property type="project" value="UniProtKB-KW"/>
</dbReference>
<dbReference type="PANTHER" id="PTHR32248:SF4">
    <property type="entry name" value="RNA POLYMERASE SIGMA-54 FACTOR"/>
    <property type="match status" value="1"/>
</dbReference>
<reference evidence="12" key="1">
    <citation type="submission" date="2018-05" db="EMBL/GenBank/DDBJ databases">
        <authorList>
            <person name="Lanie J.A."/>
            <person name="Ng W.-L."/>
            <person name="Kazmierczak K.M."/>
            <person name="Andrzejewski T.M."/>
            <person name="Davidsen T.M."/>
            <person name="Wayne K.J."/>
            <person name="Tettelin H."/>
            <person name="Glass J.I."/>
            <person name="Rusch D."/>
            <person name="Podicherti R."/>
            <person name="Tsui H.-C.T."/>
            <person name="Winkler M.E."/>
        </authorList>
    </citation>
    <scope>NUCLEOTIDE SEQUENCE</scope>
</reference>
<keyword evidence="6" id="KW-0731">Sigma factor</keyword>
<keyword evidence="2" id="KW-0240">DNA-directed RNA polymerase</keyword>
<dbReference type="GO" id="GO:0001216">
    <property type="term" value="F:DNA-binding transcription activator activity"/>
    <property type="evidence" value="ECO:0007669"/>
    <property type="project" value="InterPro"/>
</dbReference>
<sequence>MAFEHRMQLGQRLAQVQVMSPQMQQSLALLQAPMLDLQAMVNKELQENPVLEELSPDEKPSADDENESGVELIGKPGENEAAEPPAGTKVEPTDESNGEPYDDFQVEMERLAELSEEWREHFNASHIAPVSRPTVDDEERRQFMFESLTSGTSLQEHLLGQAHLSDLDEEESVVAEVIIGNIDENGFLQASLEELIEASGKDADVVDEVLSVLRSFEPAGVGAADLRECLLLQLERIGKIDSLEHRVIDQHMDALGRRRFPEIARAIGVDVDEVQDIAENISHLDPRPGSAYQETAEVYVAPEVFVSWKDDRWEVTSNREEMPQLRISNSYKDLLVEAKDSKDVREYIRGKIRDGNFLIKSIHQRQDTILKIGKEIVARQSEFLDNGISHLNPMTMSEIAEKV</sequence>
<dbReference type="InterPro" id="IPR000394">
    <property type="entry name" value="RNA_pol_sigma_54"/>
</dbReference>
<keyword evidence="4" id="KW-0548">Nucleotidyltransferase</keyword>
<dbReference type="InterPro" id="IPR038709">
    <property type="entry name" value="RpoN_core-bd_sf"/>
</dbReference>
<evidence type="ECO:0000256" key="3">
    <source>
        <dbReference type="ARBA" id="ARBA00022679"/>
    </source>
</evidence>
<dbReference type="PIRSF" id="PIRSF000774">
    <property type="entry name" value="RpoN"/>
    <property type="match status" value="1"/>
</dbReference>
<evidence type="ECO:0000256" key="8">
    <source>
        <dbReference type="ARBA" id="ARBA00023163"/>
    </source>
</evidence>
<dbReference type="GO" id="GO:0003677">
    <property type="term" value="F:DNA binding"/>
    <property type="evidence" value="ECO:0007669"/>
    <property type="project" value="UniProtKB-KW"/>
</dbReference>
<protein>
    <recommendedName>
        <fullName evidence="13">RNA polymerase sigma factor 54 core-binding domain-containing protein</fullName>
    </recommendedName>
</protein>
<evidence type="ECO:0000313" key="12">
    <source>
        <dbReference type="EMBL" id="SVB71712.1"/>
    </source>
</evidence>
<evidence type="ECO:0000259" key="10">
    <source>
        <dbReference type="Pfam" id="PF04552"/>
    </source>
</evidence>
<feature type="region of interest" description="Disordered" evidence="9">
    <location>
        <begin position="51"/>
        <end position="101"/>
    </location>
</feature>
<feature type="domain" description="RNA polymerase sigma factor 54 DNA-binding" evidence="10">
    <location>
        <begin position="346"/>
        <end position="403"/>
    </location>
</feature>
<evidence type="ECO:0000256" key="5">
    <source>
        <dbReference type="ARBA" id="ARBA00023015"/>
    </source>
</evidence>
<organism evidence="12">
    <name type="scientific">marine metagenome</name>
    <dbReference type="NCBI Taxonomy" id="408172"/>
    <lineage>
        <taxon>unclassified sequences</taxon>
        <taxon>metagenomes</taxon>
        <taxon>ecological metagenomes</taxon>
    </lineage>
</organism>
<evidence type="ECO:0000256" key="4">
    <source>
        <dbReference type="ARBA" id="ARBA00022695"/>
    </source>
</evidence>
<evidence type="ECO:0008006" key="13">
    <source>
        <dbReference type="Google" id="ProtNLM"/>
    </source>
</evidence>
<dbReference type="Pfam" id="PF00309">
    <property type="entry name" value="Sigma54_AID"/>
    <property type="match status" value="1"/>
</dbReference>
<proteinExistence type="inferred from homology"/>
<feature type="domain" description="RNA polymerase sigma factor 54 core-binding" evidence="11">
    <location>
        <begin position="147"/>
        <end position="331"/>
    </location>
</feature>
<feature type="non-terminal residue" evidence="12">
    <location>
        <position position="403"/>
    </location>
</feature>
<keyword evidence="8" id="KW-0804">Transcription</keyword>
<dbReference type="InterPro" id="IPR007634">
    <property type="entry name" value="RNA_pol_sigma_54_DNA-bd"/>
</dbReference>
<keyword evidence="5" id="KW-0805">Transcription regulation</keyword>
<dbReference type="InterPro" id="IPR007046">
    <property type="entry name" value="RNA_pol_sigma_54_core-bd"/>
</dbReference>
<dbReference type="PROSITE" id="PS50044">
    <property type="entry name" value="SIGMA54_3"/>
    <property type="match status" value="1"/>
</dbReference>